<organism evidence="2 3">
    <name type="scientific">Nocardia jiangsuensis</name>
    <dbReference type="NCBI Taxonomy" id="1691563"/>
    <lineage>
        <taxon>Bacteria</taxon>
        <taxon>Bacillati</taxon>
        <taxon>Actinomycetota</taxon>
        <taxon>Actinomycetes</taxon>
        <taxon>Mycobacteriales</taxon>
        <taxon>Nocardiaceae</taxon>
        <taxon>Nocardia</taxon>
    </lineage>
</organism>
<reference evidence="3" key="1">
    <citation type="journal article" date="2019" name="Int. J. Syst. Evol. Microbiol.">
        <title>The Global Catalogue of Microorganisms (GCM) 10K type strain sequencing project: providing services to taxonomists for standard genome sequencing and annotation.</title>
        <authorList>
            <consortium name="The Broad Institute Genomics Platform"/>
            <consortium name="The Broad Institute Genome Sequencing Center for Infectious Disease"/>
            <person name="Wu L."/>
            <person name="Ma J."/>
        </authorList>
    </citation>
    <scope>NUCLEOTIDE SEQUENCE [LARGE SCALE GENOMIC DNA]</scope>
    <source>
        <strain evidence="3">CGMCC 4.7330</strain>
    </source>
</reference>
<proteinExistence type="predicted"/>
<comment type="caution">
    <text evidence="2">The sequence shown here is derived from an EMBL/GenBank/DDBJ whole genome shotgun (WGS) entry which is preliminary data.</text>
</comment>
<evidence type="ECO:0000313" key="3">
    <source>
        <dbReference type="Proteomes" id="UP001595696"/>
    </source>
</evidence>
<feature type="compositionally biased region" description="Polar residues" evidence="1">
    <location>
        <begin position="305"/>
        <end position="315"/>
    </location>
</feature>
<protein>
    <recommendedName>
        <fullName evidence="4">DNA-directed RNA polymerase specialized sigma24 family protein</fullName>
    </recommendedName>
</protein>
<dbReference type="RefSeq" id="WP_378617347.1">
    <property type="nucleotide sequence ID" value="NZ_JBHSAX010000034.1"/>
</dbReference>
<dbReference type="Proteomes" id="UP001595696">
    <property type="component" value="Unassembled WGS sequence"/>
</dbReference>
<evidence type="ECO:0000313" key="2">
    <source>
        <dbReference type="EMBL" id="MFC3966506.1"/>
    </source>
</evidence>
<evidence type="ECO:0000256" key="1">
    <source>
        <dbReference type="SAM" id="MobiDB-lite"/>
    </source>
</evidence>
<name>A0ABV8E2D7_9NOCA</name>
<dbReference type="EMBL" id="JBHSAX010000034">
    <property type="protein sequence ID" value="MFC3966506.1"/>
    <property type="molecule type" value="Genomic_DNA"/>
</dbReference>
<gene>
    <name evidence="2" type="ORF">ACFO0B_31365</name>
</gene>
<evidence type="ECO:0008006" key="4">
    <source>
        <dbReference type="Google" id="ProtNLM"/>
    </source>
</evidence>
<accession>A0ABV8E2D7</accession>
<feature type="region of interest" description="Disordered" evidence="1">
    <location>
        <begin position="272"/>
        <end position="321"/>
    </location>
</feature>
<keyword evidence="3" id="KW-1185">Reference proteome</keyword>
<sequence>MRSEIFDRSRRFAVTNSPLVKYVGLLGKPGSPLAVVRSGFDKIAPGALPTDPRPVPTPASAAAGAVRTWEALRERLWDSATPMAEVDAIWVWLLERVRAEDEGAMLVCAGLAAPMLSRAASGYATSNTAIRHDIESEVLTAFLLHLPRVGLELPGVWHRLRWGAFRAVLKAANQQRSGAAVVGDLDRDLAPLGERVRAMVPEPGHPETVLARAVAAGVITADAAELIATSRFEGRSLTALAAERGVSPSKLRKQRPRAERALLAWLSDSARDLDPERTSTVEAEAVTALAPPARSPRRGRRPNQHPVTSDQSSTEHGPVAA</sequence>